<dbReference type="InterPro" id="IPR007280">
    <property type="entry name" value="Peptidase_C_arc/bac"/>
</dbReference>
<dbReference type="Proteomes" id="UP000319732">
    <property type="component" value="Unassembled WGS sequence"/>
</dbReference>
<name>A0A545U700_9GAMM</name>
<evidence type="ECO:0000313" key="4">
    <source>
        <dbReference type="EMBL" id="TQV85242.1"/>
    </source>
</evidence>
<feature type="domain" description="VWFA" evidence="2">
    <location>
        <begin position="1867"/>
        <end position="2051"/>
    </location>
</feature>
<dbReference type="GO" id="GO:0005509">
    <property type="term" value="F:calcium ion binding"/>
    <property type="evidence" value="ECO:0007669"/>
    <property type="project" value="InterPro"/>
</dbReference>
<dbReference type="SUPFAM" id="SSF53300">
    <property type="entry name" value="vWA-like"/>
    <property type="match status" value="1"/>
</dbReference>
<dbReference type="CDD" id="cd00198">
    <property type="entry name" value="vWFA"/>
    <property type="match status" value="1"/>
</dbReference>
<evidence type="ECO:0000313" key="5">
    <source>
        <dbReference type="Proteomes" id="UP000319732"/>
    </source>
</evidence>
<comment type="caution">
    <text evidence="4">The sequence shown here is derived from an EMBL/GenBank/DDBJ whole genome shotgun (WGS) entry which is preliminary data.</text>
</comment>
<dbReference type="InterPro" id="IPR002035">
    <property type="entry name" value="VWF_A"/>
</dbReference>
<dbReference type="InterPro" id="IPR040853">
    <property type="entry name" value="RapA2_cadherin-like"/>
</dbReference>
<dbReference type="InterPro" id="IPR018511">
    <property type="entry name" value="Hemolysin-typ_Ca-bd_CS"/>
</dbReference>
<dbReference type="PROSITE" id="PS50268">
    <property type="entry name" value="CADHERIN_2"/>
    <property type="match status" value="2"/>
</dbReference>
<dbReference type="NCBIfam" id="TIGR01965">
    <property type="entry name" value="VCBS_repeat"/>
    <property type="match status" value="8"/>
</dbReference>
<dbReference type="Gene3D" id="2.60.120.380">
    <property type="match status" value="1"/>
</dbReference>
<dbReference type="InterPro" id="IPR010221">
    <property type="entry name" value="VCBS_dom"/>
</dbReference>
<feature type="domain" description="Cadherin" evidence="3">
    <location>
        <begin position="813"/>
        <end position="916"/>
    </location>
</feature>
<dbReference type="InterPro" id="IPR047777">
    <property type="entry name" value="LapA-like_RM"/>
</dbReference>
<dbReference type="Gene3D" id="3.40.50.410">
    <property type="entry name" value="von Willebrand factor, type A domain"/>
    <property type="match status" value="1"/>
</dbReference>
<evidence type="ECO:0000256" key="1">
    <source>
        <dbReference type="ARBA" id="ARBA00022837"/>
    </source>
</evidence>
<dbReference type="GO" id="GO:0016020">
    <property type="term" value="C:membrane"/>
    <property type="evidence" value="ECO:0007669"/>
    <property type="project" value="InterPro"/>
</dbReference>
<protein>
    <submittedName>
        <fullName evidence="4">Retention module-containing protein</fullName>
    </submittedName>
</protein>
<dbReference type="Pfam" id="PF00353">
    <property type="entry name" value="HemolysinCabind"/>
    <property type="match status" value="2"/>
</dbReference>
<reference evidence="4 5" key="1">
    <citation type="submission" date="2019-06" db="EMBL/GenBank/DDBJ databases">
        <title>Whole genome sequence for Cellvibrionaceae sp. R142.</title>
        <authorList>
            <person name="Wang G."/>
        </authorList>
    </citation>
    <scope>NUCLEOTIDE SEQUENCE [LARGE SCALE GENOMIC DNA]</scope>
    <source>
        <strain evidence="4 5">R142</strain>
    </source>
</reference>
<dbReference type="NCBIfam" id="TIGR03661">
    <property type="entry name" value="T1SS_VCA0849"/>
    <property type="match status" value="1"/>
</dbReference>
<dbReference type="NCBIfam" id="NF033682">
    <property type="entry name" value="retention_LapA"/>
    <property type="match status" value="1"/>
</dbReference>
<dbReference type="GO" id="GO:0007156">
    <property type="term" value="P:homophilic cell adhesion via plasma membrane adhesion molecules"/>
    <property type="evidence" value="ECO:0007669"/>
    <property type="project" value="InterPro"/>
</dbReference>
<dbReference type="SMART" id="SM00327">
    <property type="entry name" value="VWA"/>
    <property type="match status" value="1"/>
</dbReference>
<dbReference type="InterPro" id="IPR036465">
    <property type="entry name" value="vWFA_dom_sf"/>
</dbReference>
<gene>
    <name evidence="4" type="ORF">FKG94_03380</name>
</gene>
<dbReference type="Pfam" id="PF17803">
    <property type="entry name" value="Cadherin_4"/>
    <property type="match status" value="9"/>
</dbReference>
<dbReference type="Pfam" id="PF13519">
    <property type="entry name" value="VWA_2"/>
    <property type="match status" value="1"/>
</dbReference>
<dbReference type="SUPFAM" id="SSF51120">
    <property type="entry name" value="beta-Roll"/>
    <property type="match status" value="1"/>
</dbReference>
<accession>A0A545U700</accession>
<dbReference type="NCBIfam" id="NF012211">
    <property type="entry name" value="tand_rpt_95"/>
    <property type="match status" value="8"/>
</dbReference>
<keyword evidence="1" id="KW-0106">Calcium</keyword>
<proteinExistence type="predicted"/>
<dbReference type="OrthoDB" id="9805100at2"/>
<dbReference type="PROSITE" id="PS00330">
    <property type="entry name" value="HEMOLYSIN_CALCIUM"/>
    <property type="match status" value="3"/>
</dbReference>
<dbReference type="InterPro" id="IPR019960">
    <property type="entry name" value="T1SS_VCA0849"/>
</dbReference>
<dbReference type="PRINTS" id="PR00313">
    <property type="entry name" value="CABNDNGRPT"/>
</dbReference>
<dbReference type="PROSITE" id="PS50234">
    <property type="entry name" value="VWFA"/>
    <property type="match status" value="1"/>
</dbReference>
<sequence>MTDNQSNESATQAPLAVVTAFQGEVMYAPGGDQSRPLSGGQSIQLGDTLETLGASAVLLKFANGAVVNIGHDRLLTLDQALLDRLEALLEEQRTAEDAEPVNFDLLAEALAEGRSIEDLLPPAAAGEEGPGDSAAAGIPGIRIFYTNEQVTPDSGFETTGFGFSNTVVADELSGRDSNDLLAAQNTAPEITGAALSVGEMDANVDLGVNAPTDADGDSLTITVTGLPSQGGMTLADGTPVAVGQVLTATQFEGLQYSGPGAAYDGDDVGGFTYSVSDGTETVNGAVDISVIATDDAPVVDTATVAVVETAANVGLGLSAPTDVDSAELTITVTGLPTVGTVKLADGSPVVSGQVLSAEALEGLQFDGPGPAYDGVDAGVLTYSVSDGNSSITGSVSFQVTAVNDAPSASLSINDMAENGVAVGDVIATIGAVDVDGDSLTYTLANDPNGYFEISGTDVLLTQAGVDAINSDALGLTNLPVTVQVSDGTNTASATGISNIARFNDPPLAADAAGNTEENTVLVDTVPAATDVDGTVDPNGYALVTDVPAGTLVFNADGSYTFTPGSDFDDLAAGASRDISFTYTATDNNGGVSAPATVTITVTGTNDAPVASAATASTEENTVLNGAVPAATDIDGTIDPNGYALVADVATGALVFNADGSYTFTPGTDFDDLAPGASRDISFTYTATDNNGGVSAPATVTITVTGTNDAPVASAATASTEENTVLNGVVPAATDIDGTIDPNGYALVTDVSAGTLVFNADGSYTFTPGSDFDDLAPGASRDISFTYTATDNNGGVSAPATVTITVTGTNDAPVASAATASTEENTVLNSVVPAATDIDGTIDPNGYALVTDVSAGTLVFNADGSYTFTPGSDFDDLAPGASRDISFTYTATDNNGGVSAPATVTITVTGTNDAPVASAATASTEENTVLNSAVPAATDIDGTIDPNGYALVTDVSAGTLVFNADGSYTFTPGSDFDDLPPGASRDISFTYTATDNNGGVSAPATVTITVTGTNDAPVASAATASTEENTVLNGAVPAATDIDGTIDPNGYALVTDVTAGALVFNADGSYTFTPGSDFDDLPPGASRDISFTYTATDNNGGVSAPATVTITVTGTNDAPVASAATASTEENTVLNSAVPAATDVDGTIDPNGYALVTDVSAGTLVFNADGSYTFTPGTDFDDLAPGASRDISFTYTATDNNGGVSTPATVTITVTGTNDAPIASAAAASTDEDTVLNGAVPAATDVDGTVNATGYALVTGVTAGTLVFNADGSYTFTPGSDFDDLAPGASRDISFTYTATDNNGTVSAPATVTITVTGVNDAPVAVVDSYSASEGDSLTIDAAAGVLNNDTDAEGSALSVTEVAVDTSGAGAVAVDGVTSIATALGGSVIVNADGSFSYTAPASLDHSAADVLQDSFTYRTSDGADTSDWTTVIIDVADTAPIAVDDSDSVGLGATAIGNVITGPGGTDTTGADPVQITNVSYNGTPVSSVFDSNTGTWTITTDSGVLSMDQSGNYSYLSTLFSDIVSGPDAADWDAVGVGYYGFDNDGGGDTTPFVGDDISGGLDLTKLNASASDIVTFDDATGTNQDGLGVEGGNGDGKLGPGEYLVLDLGADSSLAIVDFTSIRPIESADWYAFDENGNLVTNGTVTGDPSQAAAANIDAGLDTIRYIVVEADTSLIRVNGLRFGVDNSSLPLDEFTYQLSDIDGDTDTAVLSVQHELLGGNADAAEVSEAGLPTGTEAGVAATRASGNLLDNDTGISAVTQITEVAGQTDSDGDGIITVTTPLGVLTVYTAAVAGQQAGDYEYVLQTSATEGVNDLEAFSYTVENTLTGQSASSTLSVNILDDAPQGSDINVTLDDGSGASSFNLVIVLDRSGSMNSDENGRTRMDIAKDALEQLFDAYDKAGNVNVQIVDFADAANKSAWYVDDINGAVDYLQAVATGGETAYDAALNEVMSGYAPPPADKTVVYFVSDGEPTAGNEIDAAGEASWIQFLQDNNVDLSFGIGIGDAGLGSLQPVAYPDDDGNNDGNEDYAITLSNAEDLASTLLSTIDGGVVAGDISILAGTGGDGVITGADGGYINAITIDGVVYTYTPGDAQSTTINTPKGAFLDFNFVTGEYRYYVSLDQTIQGEQETITFSVVDGDGDTTTIDMVVTLDYVANLDANRDIILTNVDEGPVIEIPGLALLNNDSGNGAQQVTGVSNANGGTVAFAGGVVSFTKAEAGEIVENPADSETNELNGSLATATEIDRSEFGFVGAADAANVADATMLSVKYSGQLVAAGGKDQDWIKISLDRGERVIFDIDNGHANGGADVSVDTVIFLYDSAGNLISSNDDAPASLGGAGSANARDAYLEYTAEADGEYYLQITSFSNADSGDYDLWVSVDRLAGFDYTISEGGDQDTARADVVVVNGNTLTGTGEDEILVAGNGADTLVAGAGDDTLIGDAGNDILFGGDGDDILLGGSGADSLSGGSGADVFAWAAADADGGTDTIVDFSTADGDVLDLRDLLNGEEDPEASLADFIQLTLGDFDADGAADDTRVVIDADGGDFTSPDQTIVVQNSDLTFGLTDNNQILDNLLNNNNLSVDQ</sequence>
<evidence type="ECO:0000259" key="2">
    <source>
        <dbReference type="PROSITE" id="PS50234"/>
    </source>
</evidence>
<organism evidence="4 5">
    <name type="scientific">Exilibacterium tricleocarpae</name>
    <dbReference type="NCBI Taxonomy" id="2591008"/>
    <lineage>
        <taxon>Bacteria</taxon>
        <taxon>Pseudomonadati</taxon>
        <taxon>Pseudomonadota</taxon>
        <taxon>Gammaproteobacteria</taxon>
        <taxon>Cellvibrionales</taxon>
        <taxon>Cellvibrionaceae</taxon>
        <taxon>Exilibacterium</taxon>
    </lineage>
</organism>
<dbReference type="Pfam" id="PF04151">
    <property type="entry name" value="PPC"/>
    <property type="match status" value="1"/>
</dbReference>
<evidence type="ECO:0000259" key="3">
    <source>
        <dbReference type="PROSITE" id="PS50268"/>
    </source>
</evidence>
<keyword evidence="5" id="KW-1185">Reference proteome</keyword>
<dbReference type="Gene3D" id="2.150.10.10">
    <property type="entry name" value="Serralysin-like metalloprotease, C-terminal"/>
    <property type="match status" value="1"/>
</dbReference>
<dbReference type="InterPro" id="IPR001343">
    <property type="entry name" value="Hemolysn_Ca-bd"/>
</dbReference>
<dbReference type="InterPro" id="IPR011049">
    <property type="entry name" value="Serralysin-like_metalloprot_C"/>
</dbReference>
<dbReference type="InterPro" id="IPR002126">
    <property type="entry name" value="Cadherin-like_dom"/>
</dbReference>
<dbReference type="EMBL" id="VHSG01000004">
    <property type="protein sequence ID" value="TQV85242.1"/>
    <property type="molecule type" value="Genomic_DNA"/>
</dbReference>
<dbReference type="Gene3D" id="2.60.40.60">
    <property type="entry name" value="Cadherins"/>
    <property type="match status" value="1"/>
</dbReference>
<dbReference type="RefSeq" id="WP_142902789.1">
    <property type="nucleotide sequence ID" value="NZ_ML660088.1"/>
</dbReference>
<feature type="domain" description="Cadherin" evidence="3">
    <location>
        <begin position="1119"/>
        <end position="1222"/>
    </location>
</feature>